<evidence type="ECO:0000313" key="1">
    <source>
        <dbReference type="EMBL" id="SVD81804.1"/>
    </source>
</evidence>
<name>A0A382YEZ7_9ZZZZ</name>
<protein>
    <submittedName>
        <fullName evidence="1">Uncharacterized protein</fullName>
    </submittedName>
</protein>
<reference evidence="1" key="1">
    <citation type="submission" date="2018-05" db="EMBL/GenBank/DDBJ databases">
        <authorList>
            <person name="Lanie J.A."/>
            <person name="Ng W.-L."/>
            <person name="Kazmierczak K.M."/>
            <person name="Andrzejewski T.M."/>
            <person name="Davidsen T.M."/>
            <person name="Wayne K.J."/>
            <person name="Tettelin H."/>
            <person name="Glass J.I."/>
            <person name="Rusch D."/>
            <person name="Podicherti R."/>
            <person name="Tsui H.-C.T."/>
            <person name="Winkler M.E."/>
        </authorList>
    </citation>
    <scope>NUCLEOTIDE SEQUENCE</scope>
</reference>
<dbReference type="EMBL" id="UINC01175267">
    <property type="protein sequence ID" value="SVD81804.1"/>
    <property type="molecule type" value="Genomic_DNA"/>
</dbReference>
<accession>A0A382YEZ7</accession>
<proteinExistence type="predicted"/>
<sequence>PGMREMIRAGGDVSGYWGKGSDEMYKSMVQGGNLPLRSTQDWNNLFNPLKWPETVKRIGHSIEMAPRRAVFEQRLKQGLTKEQAAFHARRSTVDFARSGTALRAANDLYLFLNPAVQGTLLPLRALKRNPKVAGIGLGGYMAAQTAIYGWNRQFPEYADVKADDRHGKALIMLPSEEYDDFGNKVPHSVAVQPILREIGAISAPMIYALEKMDASSLGQRLPEWLRSGAQVQDDFGTFMSSWGKMASPFSTILGVGGAIQAPTY</sequence>
<feature type="non-terminal residue" evidence="1">
    <location>
        <position position="1"/>
    </location>
</feature>
<feature type="non-terminal residue" evidence="1">
    <location>
        <position position="264"/>
    </location>
</feature>
<gene>
    <name evidence="1" type="ORF">METZ01_LOCUS434658</name>
</gene>
<organism evidence="1">
    <name type="scientific">marine metagenome</name>
    <dbReference type="NCBI Taxonomy" id="408172"/>
    <lineage>
        <taxon>unclassified sequences</taxon>
        <taxon>metagenomes</taxon>
        <taxon>ecological metagenomes</taxon>
    </lineage>
</organism>
<dbReference type="AlphaFoldDB" id="A0A382YEZ7"/>